<dbReference type="Proteomes" id="UP000789508">
    <property type="component" value="Unassembled WGS sequence"/>
</dbReference>
<feature type="compositionally biased region" description="Polar residues" evidence="1">
    <location>
        <begin position="119"/>
        <end position="132"/>
    </location>
</feature>
<dbReference type="AlphaFoldDB" id="A0A9N9BG23"/>
<accession>A0A9N9BG23</accession>
<reference evidence="2" key="1">
    <citation type="submission" date="2021-06" db="EMBL/GenBank/DDBJ databases">
        <authorList>
            <person name="Kallberg Y."/>
            <person name="Tangrot J."/>
            <person name="Rosling A."/>
        </authorList>
    </citation>
    <scope>NUCLEOTIDE SEQUENCE</scope>
    <source>
        <strain evidence="2">FL130A</strain>
    </source>
</reference>
<keyword evidence="3" id="KW-1185">Reference proteome</keyword>
<dbReference type="OrthoDB" id="2444089at2759"/>
<sequence length="208" mass="23011">MRNIIILEGTKSDFEIALQPESIKSIHNTSFNGYQCKEKFMNPVRDYNGIEEHEEAERVSNRRQCRIGGNNTPAPSTREVEHELGQILPGNRRSRRTSIDSRRSRRRSASSSPPRDIINANTNNPGVENPEQNIGYAGSTETSSLQPPPYEATDGAQNNSSEINQGHVVSSHEVAVSGNNLTPNLLNTFLSQNDSDVSMHDVGSQPLE</sequence>
<feature type="region of interest" description="Disordered" evidence="1">
    <location>
        <begin position="61"/>
        <end position="162"/>
    </location>
</feature>
<evidence type="ECO:0000313" key="2">
    <source>
        <dbReference type="EMBL" id="CAG8567256.1"/>
    </source>
</evidence>
<proteinExistence type="predicted"/>
<gene>
    <name evidence="2" type="ORF">ALEPTO_LOCUS6644</name>
</gene>
<dbReference type="EMBL" id="CAJVPS010002385">
    <property type="protein sequence ID" value="CAG8567256.1"/>
    <property type="molecule type" value="Genomic_DNA"/>
</dbReference>
<comment type="caution">
    <text evidence="2">The sequence shown here is derived from an EMBL/GenBank/DDBJ whole genome shotgun (WGS) entry which is preliminary data.</text>
</comment>
<evidence type="ECO:0000313" key="3">
    <source>
        <dbReference type="Proteomes" id="UP000789508"/>
    </source>
</evidence>
<evidence type="ECO:0000256" key="1">
    <source>
        <dbReference type="SAM" id="MobiDB-lite"/>
    </source>
</evidence>
<organism evidence="2 3">
    <name type="scientific">Ambispora leptoticha</name>
    <dbReference type="NCBI Taxonomy" id="144679"/>
    <lineage>
        <taxon>Eukaryota</taxon>
        <taxon>Fungi</taxon>
        <taxon>Fungi incertae sedis</taxon>
        <taxon>Mucoromycota</taxon>
        <taxon>Glomeromycotina</taxon>
        <taxon>Glomeromycetes</taxon>
        <taxon>Archaeosporales</taxon>
        <taxon>Ambisporaceae</taxon>
        <taxon>Ambispora</taxon>
    </lineage>
</organism>
<protein>
    <submittedName>
        <fullName evidence="2">6765_t:CDS:1</fullName>
    </submittedName>
</protein>
<name>A0A9N9BG23_9GLOM</name>